<dbReference type="GO" id="GO:0003746">
    <property type="term" value="F:translation elongation factor activity"/>
    <property type="evidence" value="ECO:0007669"/>
    <property type="project" value="UniProtKB-KW"/>
</dbReference>
<dbReference type="GO" id="GO:0006354">
    <property type="term" value="P:DNA-templated transcription elongation"/>
    <property type="evidence" value="ECO:0007669"/>
    <property type="project" value="TreeGrafter"/>
</dbReference>
<keyword evidence="6" id="KW-0251">Elongation factor</keyword>
<keyword evidence="2" id="KW-0804">Transcription</keyword>
<dbReference type="OrthoDB" id="3823115at2"/>
<keyword evidence="7" id="KW-1185">Reference proteome</keyword>
<dbReference type="Pfam" id="PF01272">
    <property type="entry name" value="GreA_GreB"/>
    <property type="match status" value="1"/>
</dbReference>
<dbReference type="KEGG" id="aser:Asera_55500"/>
<proteinExistence type="predicted"/>
<dbReference type="AlphaFoldDB" id="A0A810LA22"/>
<dbReference type="InterPro" id="IPR001437">
    <property type="entry name" value="Tscrpt_elong_fac_GreA/B_C"/>
</dbReference>
<dbReference type="PANTHER" id="PTHR30437">
    <property type="entry name" value="TRANSCRIPTION ELONGATION FACTOR GREA"/>
    <property type="match status" value="1"/>
</dbReference>
<dbReference type="Gene3D" id="1.10.287.180">
    <property type="entry name" value="Transcription elongation factor, GreA/GreB, N-terminal domain"/>
    <property type="match status" value="1"/>
</dbReference>
<dbReference type="Proteomes" id="UP000680750">
    <property type="component" value="Chromosome"/>
</dbReference>
<evidence type="ECO:0000259" key="4">
    <source>
        <dbReference type="Pfam" id="PF01272"/>
    </source>
</evidence>
<dbReference type="GO" id="GO:0032784">
    <property type="term" value="P:regulation of DNA-templated transcription elongation"/>
    <property type="evidence" value="ECO:0007669"/>
    <property type="project" value="InterPro"/>
</dbReference>
<dbReference type="SUPFAM" id="SSF54534">
    <property type="entry name" value="FKBP-like"/>
    <property type="match status" value="1"/>
</dbReference>
<dbReference type="InterPro" id="IPR036805">
    <property type="entry name" value="Tscrpt_elong_fac_GreA/B_N_sf"/>
</dbReference>
<reference evidence="6" key="1">
    <citation type="submission" date="2020-08" db="EMBL/GenBank/DDBJ databases">
        <title>Whole genome shotgun sequence of Actinocatenispora sera NBRC 101916.</title>
        <authorList>
            <person name="Komaki H."/>
            <person name="Tamura T."/>
        </authorList>
    </citation>
    <scope>NUCLEOTIDE SEQUENCE</scope>
    <source>
        <strain evidence="6">NBRC 101916</strain>
    </source>
</reference>
<evidence type="ECO:0000256" key="3">
    <source>
        <dbReference type="SAM" id="MobiDB-lite"/>
    </source>
</evidence>
<dbReference type="GO" id="GO:0070063">
    <property type="term" value="F:RNA polymerase binding"/>
    <property type="evidence" value="ECO:0007669"/>
    <property type="project" value="InterPro"/>
</dbReference>
<evidence type="ECO:0000313" key="6">
    <source>
        <dbReference type="EMBL" id="BCJ31442.1"/>
    </source>
</evidence>
<evidence type="ECO:0000313" key="7">
    <source>
        <dbReference type="Proteomes" id="UP000680750"/>
    </source>
</evidence>
<evidence type="ECO:0000256" key="2">
    <source>
        <dbReference type="ARBA" id="ARBA00023163"/>
    </source>
</evidence>
<organism evidence="6 7">
    <name type="scientific">Actinocatenispora sera</name>
    <dbReference type="NCBI Taxonomy" id="390989"/>
    <lineage>
        <taxon>Bacteria</taxon>
        <taxon>Bacillati</taxon>
        <taxon>Actinomycetota</taxon>
        <taxon>Actinomycetes</taxon>
        <taxon>Micromonosporales</taxon>
        <taxon>Micromonosporaceae</taxon>
        <taxon>Actinocatenispora</taxon>
    </lineage>
</organism>
<name>A0A810LA22_9ACTN</name>
<dbReference type="EMBL" id="AP023354">
    <property type="protein sequence ID" value="BCJ31442.1"/>
    <property type="molecule type" value="Genomic_DNA"/>
</dbReference>
<dbReference type="SUPFAM" id="SSF46557">
    <property type="entry name" value="GreA transcript cleavage protein, N-terminal domain"/>
    <property type="match status" value="1"/>
</dbReference>
<dbReference type="Gene3D" id="3.10.50.30">
    <property type="entry name" value="Transcription elongation factor, GreA/GreB, C-terminal domain"/>
    <property type="match status" value="1"/>
</dbReference>
<feature type="region of interest" description="Disordered" evidence="3">
    <location>
        <begin position="14"/>
        <end position="43"/>
    </location>
</feature>
<keyword evidence="6" id="KW-0648">Protein biosynthesis</keyword>
<protein>
    <submittedName>
        <fullName evidence="6">Transcription elongation factor GreA</fullName>
    </submittedName>
</protein>
<sequence>MGEPDPVRRLREELETVGEQRRQLAATLADDRQPGDTADQAEGIERANELRRLDARIAQLQALLDGADTGTGLPFGTRAVLRFADGDTERVEIAPVPATGASGAAITRDSPLARALTGHAVGDTITWRTPGGDASAELVELHPPTG</sequence>
<evidence type="ECO:0000256" key="1">
    <source>
        <dbReference type="ARBA" id="ARBA00023015"/>
    </source>
</evidence>
<feature type="domain" description="Transcription elongation factor GreA/GreB N-terminal" evidence="5">
    <location>
        <begin position="7"/>
        <end position="67"/>
    </location>
</feature>
<accession>A0A810LA22</accession>
<dbReference type="PIRSF" id="PIRSF006092">
    <property type="entry name" value="GreA_GreB"/>
    <property type="match status" value="1"/>
</dbReference>
<dbReference type="GO" id="GO:0003677">
    <property type="term" value="F:DNA binding"/>
    <property type="evidence" value="ECO:0007669"/>
    <property type="project" value="InterPro"/>
</dbReference>
<dbReference type="Pfam" id="PF03449">
    <property type="entry name" value="GreA_GreB_N"/>
    <property type="match status" value="1"/>
</dbReference>
<dbReference type="InterPro" id="IPR036953">
    <property type="entry name" value="GreA/GreB_C_sf"/>
</dbReference>
<dbReference type="InterPro" id="IPR023459">
    <property type="entry name" value="Tscrpt_elong_fac_GreA/B_fam"/>
</dbReference>
<gene>
    <name evidence="6" type="primary">greA_3</name>
    <name evidence="6" type="ORF">Asera_55500</name>
</gene>
<keyword evidence="1" id="KW-0805">Transcription regulation</keyword>
<dbReference type="RefSeq" id="WP_030444264.1">
    <property type="nucleotide sequence ID" value="NZ_AP023354.1"/>
</dbReference>
<dbReference type="InterPro" id="IPR022691">
    <property type="entry name" value="Tscrpt_elong_fac_GreA/B_N"/>
</dbReference>
<evidence type="ECO:0000259" key="5">
    <source>
        <dbReference type="Pfam" id="PF03449"/>
    </source>
</evidence>
<feature type="domain" description="Transcription elongation factor GreA/GreB C-terminal" evidence="4">
    <location>
        <begin position="75"/>
        <end position="141"/>
    </location>
</feature>
<dbReference type="PANTHER" id="PTHR30437:SF4">
    <property type="entry name" value="TRANSCRIPTION ELONGATION FACTOR GREA"/>
    <property type="match status" value="1"/>
</dbReference>